<evidence type="ECO:0000256" key="3">
    <source>
        <dbReference type="SAM" id="Coils"/>
    </source>
</evidence>
<evidence type="ECO:0000313" key="5">
    <source>
        <dbReference type="EMBL" id="PON47013.1"/>
    </source>
</evidence>
<comment type="similarity">
    <text evidence="1">Belongs to the FPP family.</text>
</comment>
<dbReference type="PANTHER" id="PTHR31580">
    <property type="entry name" value="FILAMENT-LIKE PLANT PROTEIN 4"/>
    <property type="match status" value="1"/>
</dbReference>
<feature type="coiled-coil region" evidence="3">
    <location>
        <begin position="112"/>
        <end position="139"/>
    </location>
</feature>
<proteinExistence type="inferred from homology"/>
<protein>
    <submittedName>
        <fullName evidence="5">Filament-like protein</fullName>
    </submittedName>
</protein>
<dbReference type="Pfam" id="PF05911">
    <property type="entry name" value="FPP"/>
    <property type="match status" value="4"/>
</dbReference>
<dbReference type="STRING" id="3476.A0A2P5BE11"/>
<evidence type="ECO:0000256" key="1">
    <source>
        <dbReference type="ARBA" id="ARBA00005921"/>
    </source>
</evidence>
<evidence type="ECO:0000256" key="2">
    <source>
        <dbReference type="ARBA" id="ARBA00023054"/>
    </source>
</evidence>
<evidence type="ECO:0000256" key="4">
    <source>
        <dbReference type="SAM" id="MobiDB-lite"/>
    </source>
</evidence>
<accession>A0A2P5BE11</accession>
<keyword evidence="6" id="KW-1185">Reference proteome</keyword>
<name>A0A2P5BE11_PARAD</name>
<comment type="caution">
    <text evidence="5">The sequence shown here is derived from an EMBL/GenBank/DDBJ whole genome shotgun (WGS) entry which is preliminary data.</text>
</comment>
<evidence type="ECO:0000313" key="6">
    <source>
        <dbReference type="Proteomes" id="UP000237105"/>
    </source>
</evidence>
<dbReference type="OrthoDB" id="128924at2759"/>
<feature type="compositionally biased region" description="Basic and acidic residues" evidence="4">
    <location>
        <begin position="808"/>
        <end position="819"/>
    </location>
</feature>
<keyword evidence="2 3" id="KW-0175">Coiled coil</keyword>
<feature type="compositionally biased region" description="Basic and acidic residues" evidence="4">
    <location>
        <begin position="28"/>
        <end position="38"/>
    </location>
</feature>
<dbReference type="EMBL" id="JXTB01000301">
    <property type="protein sequence ID" value="PON47013.1"/>
    <property type="molecule type" value="Genomic_DNA"/>
</dbReference>
<gene>
    <name evidence="5" type="ORF">PanWU01x14_247580</name>
</gene>
<dbReference type="AlphaFoldDB" id="A0A2P5BE11"/>
<dbReference type="Proteomes" id="UP000237105">
    <property type="component" value="Unassembled WGS sequence"/>
</dbReference>
<dbReference type="PANTHER" id="PTHR31580:SF5">
    <property type="entry name" value="FILAMENT-LIKE PLANT PROTEIN 1-RELATED"/>
    <property type="match status" value="1"/>
</dbReference>
<organism evidence="5 6">
    <name type="scientific">Parasponia andersonii</name>
    <name type="common">Sponia andersonii</name>
    <dbReference type="NCBI Taxonomy" id="3476"/>
    <lineage>
        <taxon>Eukaryota</taxon>
        <taxon>Viridiplantae</taxon>
        <taxon>Streptophyta</taxon>
        <taxon>Embryophyta</taxon>
        <taxon>Tracheophyta</taxon>
        <taxon>Spermatophyta</taxon>
        <taxon>Magnoliopsida</taxon>
        <taxon>eudicotyledons</taxon>
        <taxon>Gunneridae</taxon>
        <taxon>Pentapetalae</taxon>
        <taxon>rosids</taxon>
        <taxon>fabids</taxon>
        <taxon>Rosales</taxon>
        <taxon>Cannabaceae</taxon>
        <taxon>Parasponia</taxon>
    </lineage>
</organism>
<reference evidence="6" key="1">
    <citation type="submission" date="2016-06" db="EMBL/GenBank/DDBJ databases">
        <title>Parallel loss of symbiosis genes in relatives of nitrogen-fixing non-legume Parasponia.</title>
        <authorList>
            <person name="Van Velzen R."/>
            <person name="Holmer R."/>
            <person name="Bu F."/>
            <person name="Rutten L."/>
            <person name="Van Zeijl A."/>
            <person name="Liu W."/>
            <person name="Santuari L."/>
            <person name="Cao Q."/>
            <person name="Sharma T."/>
            <person name="Shen D."/>
            <person name="Roswanjaya Y."/>
            <person name="Wardhani T."/>
            <person name="Kalhor M.S."/>
            <person name="Jansen J."/>
            <person name="Van den Hoogen J."/>
            <person name="Gungor B."/>
            <person name="Hartog M."/>
            <person name="Hontelez J."/>
            <person name="Verver J."/>
            <person name="Yang W.-C."/>
            <person name="Schijlen E."/>
            <person name="Repin R."/>
            <person name="Schilthuizen M."/>
            <person name="Schranz E."/>
            <person name="Heidstra R."/>
            <person name="Miyata K."/>
            <person name="Fedorova E."/>
            <person name="Kohlen W."/>
            <person name="Bisseling T."/>
            <person name="Smit S."/>
            <person name="Geurts R."/>
        </authorList>
    </citation>
    <scope>NUCLEOTIDE SEQUENCE [LARGE SCALE GENOMIC DNA]</scope>
    <source>
        <strain evidence="6">cv. WU1-14</strain>
    </source>
</reference>
<feature type="compositionally biased region" description="Low complexity" evidence="4">
    <location>
        <begin position="824"/>
        <end position="855"/>
    </location>
</feature>
<dbReference type="InterPro" id="IPR008587">
    <property type="entry name" value="FPP_plant"/>
</dbReference>
<feature type="region of interest" description="Disordered" evidence="4">
    <location>
        <begin position="578"/>
        <end position="599"/>
    </location>
</feature>
<feature type="compositionally biased region" description="Basic residues" evidence="4">
    <location>
        <begin position="1"/>
        <end position="12"/>
    </location>
</feature>
<feature type="region of interest" description="Disordered" evidence="4">
    <location>
        <begin position="1"/>
        <end position="56"/>
    </location>
</feature>
<sequence>MEKRKWLWKRKSEKSPCETESSGSISSHSERCSDDQDAVKGSPDHNTQSPEVSSKAVAITENVDKSSLKTEDINNTVKALTERLSAALVNVSAKEDLVKQHAKVAEEAVAGWEKAENEVAILKQQLEAAVQQNSALEDRVSHLDSALKECVRQLRQGREVQEQKINEAVSRKAKEWESTKCELENQLLELKNKVEADIPESSAHVDPDLCLKLEFLEKENSALKLEIQALIEELEVRAIERDLSTQAAETASKQHLESIKKVAKLETECRRLKAMACKSSLGNDYKSTTASSTYVESFTDSHSDNGDRLNAVEISMHKLNSLDLNKCGLNSSDSWASALIAELDQFKNEKIVNKNLPTSSVEINLMDDFLEMERFAALQPTERKSSCLESEVVGNESNNGESVQRTELETRIQRIAELEDKLERLETEKFELETALRLSQDCIKANESNDGESVLRTELEALNHQTAELEEKLEKLEMEKAGLATALAKSQDSANESKNAEIVLRTELEAMVHLTVELEEKLVKLITERAELETALTKSLDSANESKNGENVLRTELEAMIHRTSELEEKLEKLETEKAELETALTKSQDSANESKNGESVLRTELEGMMHRTVELEEKLEKLETEKVELETALTKSQNCIEASRLQLIEAEMKLEELRTELDIAKELKQMIECQLISLEAETRTMSAKVNLLEEEAQRERALSAEIAVKCHDLEEELSREKEEVNLQQTANANDELKIKQEDLDVAAGKLAECQKTIASLGNQLKSLATLEDFLIDASNLPEFSVGASLIHRTGEQWRLHSNQTFSPRRDSVSMKTAEESCVPSQSKNHQNPSPPSSSSSSSSSTSATVQSSHVSSEKNRNGFAKFFSRTKSGIRLEI</sequence>
<feature type="compositionally biased region" description="Low complexity" evidence="4">
    <location>
        <begin position="18"/>
        <end position="27"/>
    </location>
</feature>
<feature type="region of interest" description="Disordered" evidence="4">
    <location>
        <begin position="802"/>
        <end position="863"/>
    </location>
</feature>